<keyword evidence="4" id="KW-1185">Reference proteome</keyword>
<proteinExistence type="predicted"/>
<dbReference type="PANTHER" id="PTHR43798:SF31">
    <property type="entry name" value="AB HYDROLASE SUPERFAMILY PROTEIN YCLE"/>
    <property type="match status" value="1"/>
</dbReference>
<accession>A0A8K1ZY16</accession>
<protein>
    <submittedName>
        <fullName evidence="3">Alpha/beta fold hydrolase</fullName>
    </submittedName>
</protein>
<dbReference type="Gene3D" id="3.40.50.1820">
    <property type="entry name" value="alpha/beta hydrolase"/>
    <property type="match status" value="1"/>
</dbReference>
<dbReference type="InterPro" id="IPR029058">
    <property type="entry name" value="AB_hydrolase_fold"/>
</dbReference>
<dbReference type="EMBL" id="WVIC01000008">
    <property type="protein sequence ID" value="NCJ05978.1"/>
    <property type="molecule type" value="Genomic_DNA"/>
</dbReference>
<dbReference type="InterPro" id="IPR050266">
    <property type="entry name" value="AB_hydrolase_sf"/>
</dbReference>
<evidence type="ECO:0000313" key="4">
    <source>
        <dbReference type="Proteomes" id="UP000607397"/>
    </source>
</evidence>
<keyword evidence="1 3" id="KW-0378">Hydrolase</keyword>
<dbReference type="Pfam" id="PF00561">
    <property type="entry name" value="Abhydrolase_1"/>
    <property type="match status" value="1"/>
</dbReference>
<feature type="domain" description="AB hydrolase-1" evidence="2">
    <location>
        <begin position="26"/>
        <end position="273"/>
    </location>
</feature>
<dbReference type="PANTHER" id="PTHR43798">
    <property type="entry name" value="MONOACYLGLYCEROL LIPASE"/>
    <property type="match status" value="1"/>
</dbReference>
<evidence type="ECO:0000259" key="2">
    <source>
        <dbReference type="Pfam" id="PF00561"/>
    </source>
</evidence>
<dbReference type="SUPFAM" id="SSF53474">
    <property type="entry name" value="alpha/beta-Hydrolases"/>
    <property type="match status" value="1"/>
</dbReference>
<dbReference type="Proteomes" id="UP000607397">
    <property type="component" value="Unassembled WGS sequence"/>
</dbReference>
<dbReference type="GO" id="GO:0016787">
    <property type="term" value="F:hydrolase activity"/>
    <property type="evidence" value="ECO:0007669"/>
    <property type="project" value="UniProtKB-KW"/>
</dbReference>
<gene>
    <name evidence="3" type="ORF">GS597_05520</name>
</gene>
<dbReference type="RefSeq" id="WP_161824454.1">
    <property type="nucleotide sequence ID" value="NZ_WVIC01000008.1"/>
</dbReference>
<sequence>MAFLPVRGIPHYYEWVTLPQTTHPKPVMVFLHGWGGSSRYWQSTAASLSDRFDCLLYDLRGFGRSSQVYSAYPGVPVGASLSEPYELETYADDLAALLDELGLPQVYLNAHSMGASIATFFLNRYPHRVARAILTCSGVFDYNPQAFQQFHQFGGYVVKFRPRWLALVPGVDRLFMARFLCRPIPPPERQHFLEDFLLADFEAALGTMITAVSEKAARVMPTEFAQLTVPTLLVAGERDRIIPAQMGEQAAAYNPLVQFQVLPQTAHFPMLEDASAYLECVSQFLDAAS</sequence>
<evidence type="ECO:0000256" key="1">
    <source>
        <dbReference type="ARBA" id="ARBA00022801"/>
    </source>
</evidence>
<evidence type="ECO:0000313" key="3">
    <source>
        <dbReference type="EMBL" id="NCJ05978.1"/>
    </source>
</evidence>
<organism evidence="3 4">
    <name type="scientific">Petrachloros mirabilis ULC683</name>
    <dbReference type="NCBI Taxonomy" id="2781853"/>
    <lineage>
        <taxon>Bacteria</taxon>
        <taxon>Bacillati</taxon>
        <taxon>Cyanobacteriota</taxon>
        <taxon>Cyanophyceae</taxon>
        <taxon>Synechococcales</taxon>
        <taxon>Petrachlorosaceae</taxon>
        <taxon>Petrachloros</taxon>
        <taxon>Petrachloros mirabilis</taxon>
    </lineage>
</organism>
<comment type="caution">
    <text evidence="3">The sequence shown here is derived from an EMBL/GenBank/DDBJ whole genome shotgun (WGS) entry which is preliminary data.</text>
</comment>
<dbReference type="GO" id="GO:0016020">
    <property type="term" value="C:membrane"/>
    <property type="evidence" value="ECO:0007669"/>
    <property type="project" value="TreeGrafter"/>
</dbReference>
<dbReference type="InterPro" id="IPR000073">
    <property type="entry name" value="AB_hydrolase_1"/>
</dbReference>
<dbReference type="AlphaFoldDB" id="A0A8K1ZY16"/>
<name>A0A8K1ZY16_9CYAN</name>
<reference evidence="3" key="1">
    <citation type="submission" date="2019-12" db="EMBL/GenBank/DDBJ databases">
        <title>High-Quality draft genome sequences of three cyanobacteria isolated from the limestone walls of the Old Cathedral of Coimbra.</title>
        <authorList>
            <person name="Tiago I."/>
            <person name="Soares F."/>
            <person name="Portugal A."/>
        </authorList>
    </citation>
    <scope>NUCLEOTIDE SEQUENCE [LARGE SCALE GENOMIC DNA]</scope>
    <source>
        <strain evidence="3">C</strain>
    </source>
</reference>